<evidence type="ECO:0000256" key="1">
    <source>
        <dbReference type="SAM" id="MobiDB-lite"/>
    </source>
</evidence>
<feature type="region of interest" description="Disordered" evidence="1">
    <location>
        <begin position="1"/>
        <end position="84"/>
    </location>
</feature>
<gene>
    <name evidence="2" type="ORF">AS156_02060</name>
</gene>
<keyword evidence="3" id="KW-1185">Reference proteome</keyword>
<protein>
    <submittedName>
        <fullName evidence="2">Uncharacterized protein</fullName>
    </submittedName>
</protein>
<name>A0A109J9G1_9BRAD</name>
<organism evidence="2 3">
    <name type="scientific">Bradyrhizobium macuxiense</name>
    <dbReference type="NCBI Taxonomy" id="1755647"/>
    <lineage>
        <taxon>Bacteria</taxon>
        <taxon>Pseudomonadati</taxon>
        <taxon>Pseudomonadota</taxon>
        <taxon>Alphaproteobacteria</taxon>
        <taxon>Hyphomicrobiales</taxon>
        <taxon>Nitrobacteraceae</taxon>
        <taxon>Bradyrhizobium</taxon>
    </lineage>
</organism>
<comment type="caution">
    <text evidence="2">The sequence shown here is derived from an EMBL/GenBank/DDBJ whole genome shotgun (WGS) entry which is preliminary data.</text>
</comment>
<feature type="compositionally biased region" description="Basic and acidic residues" evidence="1">
    <location>
        <begin position="27"/>
        <end position="59"/>
    </location>
</feature>
<reference evidence="2 3" key="1">
    <citation type="submission" date="2015-11" db="EMBL/GenBank/DDBJ databases">
        <title>Draft Genome Sequence of the Strain BR 10303 (Bradyrhizobium sp.) isolated from nodules of Centrolobium paraense.</title>
        <authorList>
            <person name="Zelli J.E."/>
            <person name="Simoes-Araujo J.L."/>
            <person name="Barauna A.C."/>
            <person name="Silva K."/>
        </authorList>
    </citation>
    <scope>NUCLEOTIDE SEQUENCE [LARGE SCALE GENOMIC DNA]</scope>
    <source>
        <strain evidence="2 3">BR 10303</strain>
    </source>
</reference>
<dbReference type="RefSeq" id="WP_066515744.1">
    <property type="nucleotide sequence ID" value="NZ_LNCU01000127.1"/>
</dbReference>
<dbReference type="EMBL" id="LNCU01000127">
    <property type="protein sequence ID" value="KWV44784.1"/>
    <property type="molecule type" value="Genomic_DNA"/>
</dbReference>
<evidence type="ECO:0000313" key="3">
    <source>
        <dbReference type="Proteomes" id="UP000057737"/>
    </source>
</evidence>
<feature type="compositionally biased region" description="Basic and acidic residues" evidence="1">
    <location>
        <begin position="1"/>
        <end position="11"/>
    </location>
</feature>
<evidence type="ECO:0000313" key="2">
    <source>
        <dbReference type="EMBL" id="KWV44784.1"/>
    </source>
</evidence>
<proteinExistence type="predicted"/>
<dbReference type="Proteomes" id="UP000057737">
    <property type="component" value="Unassembled WGS sequence"/>
</dbReference>
<sequence>MDDASDIHSGRGDPVSQHGVNDPVDGTDVKWTFDDNQTSHERRQWAADVRAEASPKRGEAFLPEALRRRPTAPLNPRTGRHRAD</sequence>
<dbReference type="OrthoDB" id="8240672at2"/>
<accession>A0A109J9G1</accession>
<dbReference type="AlphaFoldDB" id="A0A109J9G1"/>